<keyword evidence="2" id="KW-1185">Reference proteome</keyword>
<reference evidence="1 2" key="1">
    <citation type="submission" date="2016-03" db="EMBL/GenBank/DDBJ databases">
        <authorList>
            <person name="Ploux O."/>
        </authorList>
    </citation>
    <scope>NUCLEOTIDE SEQUENCE [LARGE SCALE GENOMIC DNA]</scope>
    <source>
        <strain evidence="1 2">R0</strain>
    </source>
</reference>
<dbReference type="AlphaFoldDB" id="A0A150WLV5"/>
<name>A0A150WLV5_BDEBC</name>
<dbReference type="GO" id="GO:0003723">
    <property type="term" value="F:RNA binding"/>
    <property type="evidence" value="ECO:0007669"/>
    <property type="project" value="InterPro"/>
</dbReference>
<dbReference type="CDD" id="cd22533">
    <property type="entry name" value="KH-II_YlqC-like"/>
    <property type="match status" value="1"/>
</dbReference>
<dbReference type="Pfam" id="PF13083">
    <property type="entry name" value="KH_KhpA-B"/>
    <property type="match status" value="1"/>
</dbReference>
<proteinExistence type="predicted"/>
<gene>
    <name evidence="1" type="ORF">AZI86_10755</name>
</gene>
<dbReference type="Proteomes" id="UP000075320">
    <property type="component" value="Unassembled WGS sequence"/>
</dbReference>
<dbReference type="RefSeq" id="WP_061835194.1">
    <property type="nucleotide sequence ID" value="NZ_LUKE01000002.1"/>
</dbReference>
<organism evidence="1 2">
    <name type="scientific">Bdellovibrio bacteriovorus</name>
    <dbReference type="NCBI Taxonomy" id="959"/>
    <lineage>
        <taxon>Bacteria</taxon>
        <taxon>Pseudomonadati</taxon>
        <taxon>Bdellovibrionota</taxon>
        <taxon>Bdellovibrionia</taxon>
        <taxon>Bdellovibrionales</taxon>
        <taxon>Pseudobdellovibrionaceae</taxon>
        <taxon>Bdellovibrio</taxon>
    </lineage>
</organism>
<evidence type="ECO:0000313" key="1">
    <source>
        <dbReference type="EMBL" id="KYG64683.1"/>
    </source>
</evidence>
<accession>A0A150WLV5</accession>
<dbReference type="InterPro" id="IPR015946">
    <property type="entry name" value="KH_dom-like_a/b"/>
</dbReference>
<comment type="caution">
    <text evidence="1">The sequence shown here is derived from an EMBL/GenBank/DDBJ whole genome shotgun (WGS) entry which is preliminary data.</text>
</comment>
<protein>
    <submittedName>
        <fullName evidence="1">Uncharacterized protein</fullName>
    </submittedName>
</protein>
<dbReference type="InterPro" id="IPR020627">
    <property type="entry name" value="KhpA"/>
</dbReference>
<dbReference type="OrthoDB" id="5311628at2"/>
<evidence type="ECO:0000313" key="2">
    <source>
        <dbReference type="Proteomes" id="UP000075320"/>
    </source>
</evidence>
<dbReference type="Gene3D" id="3.30.300.20">
    <property type="match status" value="1"/>
</dbReference>
<sequence length="100" mass="11467">MGEKNISEVVPDVEFFKKKIQAILINILQCMLKYPEKMSVEIEQGERTTLFIVDVDKVDFGRLVGSRGKNIESLRTIVQSISGSQGFRAILQIKDEERFF</sequence>
<dbReference type="EMBL" id="LUKE01000002">
    <property type="protein sequence ID" value="KYG64683.1"/>
    <property type="molecule type" value="Genomic_DNA"/>
</dbReference>